<protein>
    <submittedName>
        <fullName evidence="2">Uncharacterized protein</fullName>
    </submittedName>
</protein>
<evidence type="ECO:0000313" key="2">
    <source>
        <dbReference type="EMBL" id="KAK4224114.1"/>
    </source>
</evidence>
<keyword evidence="1" id="KW-1133">Transmembrane helix</keyword>
<comment type="caution">
    <text evidence="2">The sequence shown here is derived from an EMBL/GenBank/DDBJ whole genome shotgun (WGS) entry which is preliminary data.</text>
</comment>
<organism evidence="2 3">
    <name type="scientific">Podospora fimiseda</name>
    <dbReference type="NCBI Taxonomy" id="252190"/>
    <lineage>
        <taxon>Eukaryota</taxon>
        <taxon>Fungi</taxon>
        <taxon>Dikarya</taxon>
        <taxon>Ascomycota</taxon>
        <taxon>Pezizomycotina</taxon>
        <taxon>Sordariomycetes</taxon>
        <taxon>Sordariomycetidae</taxon>
        <taxon>Sordariales</taxon>
        <taxon>Podosporaceae</taxon>
        <taxon>Podospora</taxon>
    </lineage>
</organism>
<feature type="transmembrane region" description="Helical" evidence="1">
    <location>
        <begin position="45"/>
        <end position="62"/>
    </location>
</feature>
<accession>A0AAN7BIY2</accession>
<keyword evidence="3" id="KW-1185">Reference proteome</keyword>
<reference evidence="2" key="2">
    <citation type="submission" date="2023-05" db="EMBL/GenBank/DDBJ databases">
        <authorList>
            <consortium name="Lawrence Berkeley National Laboratory"/>
            <person name="Steindorff A."/>
            <person name="Hensen N."/>
            <person name="Bonometti L."/>
            <person name="Westerberg I."/>
            <person name="Brannstrom I.O."/>
            <person name="Guillou S."/>
            <person name="Cros-Aarteil S."/>
            <person name="Calhoun S."/>
            <person name="Haridas S."/>
            <person name="Kuo A."/>
            <person name="Mondo S."/>
            <person name="Pangilinan J."/>
            <person name="Riley R."/>
            <person name="Labutti K."/>
            <person name="Andreopoulos B."/>
            <person name="Lipzen A."/>
            <person name="Chen C."/>
            <person name="Yanf M."/>
            <person name="Daum C."/>
            <person name="Ng V."/>
            <person name="Clum A."/>
            <person name="Ohm R."/>
            <person name="Martin F."/>
            <person name="Silar P."/>
            <person name="Natvig D."/>
            <person name="Lalanne C."/>
            <person name="Gautier V."/>
            <person name="Ament-Velasquez S.L."/>
            <person name="Kruys A."/>
            <person name="Hutchinson M.I."/>
            <person name="Powell A.J."/>
            <person name="Barry K."/>
            <person name="Miller A.N."/>
            <person name="Grigoriev I.V."/>
            <person name="Debuchy R."/>
            <person name="Gladieux P."/>
            <person name="Thoren M.H."/>
            <person name="Johannesson H."/>
        </authorList>
    </citation>
    <scope>NUCLEOTIDE SEQUENCE</scope>
    <source>
        <strain evidence="2">CBS 990.96</strain>
    </source>
</reference>
<dbReference type="AlphaFoldDB" id="A0AAN7BIY2"/>
<dbReference type="PANTHER" id="PTHR35043:SF7">
    <property type="entry name" value="TRANSCRIPTION FACTOR DOMAIN-CONTAINING PROTEIN"/>
    <property type="match status" value="1"/>
</dbReference>
<proteinExistence type="predicted"/>
<keyword evidence="1" id="KW-0812">Transmembrane</keyword>
<dbReference type="Proteomes" id="UP001301958">
    <property type="component" value="Unassembled WGS sequence"/>
</dbReference>
<evidence type="ECO:0000256" key="1">
    <source>
        <dbReference type="SAM" id="Phobius"/>
    </source>
</evidence>
<evidence type="ECO:0000313" key="3">
    <source>
        <dbReference type="Proteomes" id="UP001301958"/>
    </source>
</evidence>
<dbReference type="PANTHER" id="PTHR35043">
    <property type="entry name" value="TRANSCRIPTION FACTOR DOMAIN-CONTAINING PROTEIN"/>
    <property type="match status" value="1"/>
</dbReference>
<name>A0AAN7BIY2_9PEZI</name>
<gene>
    <name evidence="2" type="ORF">QBC38DRAFT_26611</name>
</gene>
<feature type="transmembrane region" description="Helical" evidence="1">
    <location>
        <begin position="74"/>
        <end position="95"/>
    </location>
</feature>
<reference evidence="2" key="1">
    <citation type="journal article" date="2023" name="Mol. Phylogenet. Evol.">
        <title>Genome-scale phylogeny and comparative genomics of the fungal order Sordariales.</title>
        <authorList>
            <person name="Hensen N."/>
            <person name="Bonometti L."/>
            <person name="Westerberg I."/>
            <person name="Brannstrom I.O."/>
            <person name="Guillou S."/>
            <person name="Cros-Aarteil S."/>
            <person name="Calhoun S."/>
            <person name="Haridas S."/>
            <person name="Kuo A."/>
            <person name="Mondo S."/>
            <person name="Pangilinan J."/>
            <person name="Riley R."/>
            <person name="LaButti K."/>
            <person name="Andreopoulos B."/>
            <person name="Lipzen A."/>
            <person name="Chen C."/>
            <person name="Yan M."/>
            <person name="Daum C."/>
            <person name="Ng V."/>
            <person name="Clum A."/>
            <person name="Steindorff A."/>
            <person name="Ohm R.A."/>
            <person name="Martin F."/>
            <person name="Silar P."/>
            <person name="Natvig D.O."/>
            <person name="Lalanne C."/>
            <person name="Gautier V."/>
            <person name="Ament-Velasquez S.L."/>
            <person name="Kruys A."/>
            <person name="Hutchinson M.I."/>
            <person name="Powell A.J."/>
            <person name="Barry K."/>
            <person name="Miller A.N."/>
            <person name="Grigoriev I.V."/>
            <person name="Debuchy R."/>
            <person name="Gladieux P."/>
            <person name="Hiltunen Thoren M."/>
            <person name="Johannesson H."/>
        </authorList>
    </citation>
    <scope>NUCLEOTIDE SEQUENCE</scope>
    <source>
        <strain evidence="2">CBS 990.96</strain>
    </source>
</reference>
<dbReference type="EMBL" id="MU865403">
    <property type="protein sequence ID" value="KAK4224114.1"/>
    <property type="molecule type" value="Genomic_DNA"/>
</dbReference>
<keyword evidence="1" id="KW-0472">Membrane</keyword>
<sequence length="105" mass="11669">MGGFEIVKPEGTRGVLSMPGVEFLAKKNVQVLRVPTNTIEDGSKAGIVGKGLVLIQVVWFLIQCTARIVCNLPICLLEMHTIVHCVCAMLIYLFWWKTTRPPNDT</sequence>